<dbReference type="EMBL" id="JASPKZ010006466">
    <property type="protein sequence ID" value="KAJ9587227.1"/>
    <property type="molecule type" value="Genomic_DNA"/>
</dbReference>
<dbReference type="Pfam" id="PF13873">
    <property type="entry name" value="Myb_DNA-bind_5"/>
    <property type="match status" value="1"/>
</dbReference>
<evidence type="ECO:0000256" key="3">
    <source>
        <dbReference type="ARBA" id="ARBA00023015"/>
    </source>
</evidence>
<accession>A0AAD7ZV36</accession>
<feature type="compositionally biased region" description="Low complexity" evidence="7">
    <location>
        <begin position="171"/>
        <end position="181"/>
    </location>
</feature>
<name>A0AAD7ZV36_DIPPU</name>
<dbReference type="SMART" id="SM00717">
    <property type="entry name" value="SANT"/>
    <property type="match status" value="1"/>
</dbReference>
<evidence type="ECO:0000256" key="5">
    <source>
        <dbReference type="ARBA" id="ARBA00025466"/>
    </source>
</evidence>
<feature type="coiled-coil region" evidence="6">
    <location>
        <begin position="285"/>
        <end position="312"/>
    </location>
</feature>
<dbReference type="PANTHER" id="PTHR21411">
    <property type="entry name" value="APONTIC"/>
    <property type="match status" value="1"/>
</dbReference>
<feature type="domain" description="Myb-like" evidence="8">
    <location>
        <begin position="7"/>
        <end position="78"/>
    </location>
</feature>
<dbReference type="AlphaFoldDB" id="A0AAD7ZV36"/>
<comment type="function">
    <text evidence="5">Involved in transvection phenomena (= synapsis-dependent gene expression), where the synaptic pairing of chromosomes carrying genes with which zeste interacts influences the expression of these genes. Zeste binds to DNA and stimulates transcription from a nearby promoter.</text>
</comment>
<protein>
    <recommendedName>
        <fullName evidence="2">Regulatory protein zeste</fullName>
    </recommendedName>
</protein>
<sequence>MDSSRKKAPPLSPCEKKLLIELVEKYKDVVENKKTDDVNFQKKCLAWKSISIEFNSMPNTVKRTGKQLKKCWLNMKHRSRQEQFIWSRYRRTGGSGPVSSPYDLLQKVALRDSDGLKICTCTGKTEKSSSTQDFVATNVSANDVPSCSVASTRAASQMIVLNSPLMCAASSSSVHTPTNSSAPVHSSPLPMGADSAATSSLEDPATEYNCENLSHTHAGFSVTEDALDNDSDGCNRIEYPNPKRKVAISASTQTSRNVPDLENRQCLEKQNNNFLNIHLQKYNHSEELHSLRKKLEEDKIKHEQEFHELRMKVQQQDLVRIQLGIRAARFKLRREKEAWRIAKREQKRK</sequence>
<evidence type="ECO:0000256" key="6">
    <source>
        <dbReference type="SAM" id="Coils"/>
    </source>
</evidence>
<dbReference type="InterPro" id="IPR001005">
    <property type="entry name" value="SANT/Myb"/>
</dbReference>
<evidence type="ECO:0000313" key="9">
    <source>
        <dbReference type="EMBL" id="KAJ9587227.1"/>
    </source>
</evidence>
<keyword evidence="10" id="KW-1185">Reference proteome</keyword>
<comment type="subunit">
    <text evidence="1">Self-associates forming complexes of several hundred monomers.</text>
</comment>
<evidence type="ECO:0000256" key="1">
    <source>
        <dbReference type="ARBA" id="ARBA00011764"/>
    </source>
</evidence>
<reference evidence="9" key="1">
    <citation type="journal article" date="2023" name="IScience">
        <title>Live-bearing cockroach genome reveals convergent evolutionary mechanisms linked to viviparity in insects and beyond.</title>
        <authorList>
            <person name="Fouks B."/>
            <person name="Harrison M.C."/>
            <person name="Mikhailova A.A."/>
            <person name="Marchal E."/>
            <person name="English S."/>
            <person name="Carruthers M."/>
            <person name="Jennings E.C."/>
            <person name="Chiamaka E.L."/>
            <person name="Frigard R.A."/>
            <person name="Pippel M."/>
            <person name="Attardo G.M."/>
            <person name="Benoit J.B."/>
            <person name="Bornberg-Bauer E."/>
            <person name="Tobe S.S."/>
        </authorList>
    </citation>
    <scope>NUCLEOTIDE SEQUENCE</scope>
    <source>
        <strain evidence="9">Stay&amp;Tobe</strain>
    </source>
</reference>
<comment type="caution">
    <text evidence="9">The sequence shown here is derived from an EMBL/GenBank/DDBJ whole genome shotgun (WGS) entry which is preliminary data.</text>
</comment>
<proteinExistence type="predicted"/>
<evidence type="ECO:0000256" key="4">
    <source>
        <dbReference type="ARBA" id="ARBA00023163"/>
    </source>
</evidence>
<organism evidence="9 10">
    <name type="scientific">Diploptera punctata</name>
    <name type="common">Pacific beetle cockroach</name>
    <dbReference type="NCBI Taxonomy" id="6984"/>
    <lineage>
        <taxon>Eukaryota</taxon>
        <taxon>Metazoa</taxon>
        <taxon>Ecdysozoa</taxon>
        <taxon>Arthropoda</taxon>
        <taxon>Hexapoda</taxon>
        <taxon>Insecta</taxon>
        <taxon>Pterygota</taxon>
        <taxon>Neoptera</taxon>
        <taxon>Polyneoptera</taxon>
        <taxon>Dictyoptera</taxon>
        <taxon>Blattodea</taxon>
        <taxon>Blaberoidea</taxon>
        <taxon>Blaberidae</taxon>
        <taxon>Diplopterinae</taxon>
        <taxon>Diploptera</taxon>
    </lineage>
</organism>
<keyword evidence="3" id="KW-0805">Transcription regulation</keyword>
<dbReference type="Gene3D" id="1.10.10.60">
    <property type="entry name" value="Homeodomain-like"/>
    <property type="match status" value="1"/>
</dbReference>
<evidence type="ECO:0000259" key="8">
    <source>
        <dbReference type="SMART" id="SM00717"/>
    </source>
</evidence>
<dbReference type="PANTHER" id="PTHR21411:SF0">
    <property type="entry name" value="REGULATORY PROTEIN ZESTE"/>
    <property type="match status" value="1"/>
</dbReference>
<reference evidence="9" key="2">
    <citation type="submission" date="2023-05" db="EMBL/GenBank/DDBJ databases">
        <authorList>
            <person name="Fouks B."/>
        </authorList>
    </citation>
    <scope>NUCLEOTIDE SEQUENCE</scope>
    <source>
        <strain evidence="9">Stay&amp;Tobe</strain>
        <tissue evidence="9">Testes</tissue>
    </source>
</reference>
<evidence type="ECO:0000256" key="2">
    <source>
        <dbReference type="ARBA" id="ARBA00016807"/>
    </source>
</evidence>
<evidence type="ECO:0000256" key="7">
    <source>
        <dbReference type="SAM" id="MobiDB-lite"/>
    </source>
</evidence>
<evidence type="ECO:0000313" key="10">
    <source>
        <dbReference type="Proteomes" id="UP001233999"/>
    </source>
</evidence>
<dbReference type="Proteomes" id="UP001233999">
    <property type="component" value="Unassembled WGS sequence"/>
</dbReference>
<gene>
    <name evidence="9" type="ORF">L9F63_019251</name>
</gene>
<keyword evidence="4" id="KW-0804">Transcription</keyword>
<keyword evidence="6" id="KW-0175">Coiled coil</keyword>
<feature type="region of interest" description="Disordered" evidence="7">
    <location>
        <begin position="171"/>
        <end position="202"/>
    </location>
</feature>
<dbReference type="InterPro" id="IPR028002">
    <property type="entry name" value="Myb_DNA-bind_5"/>
</dbReference>